<keyword evidence="7" id="KW-0406">Ion transport</keyword>
<evidence type="ECO:0000256" key="10">
    <source>
        <dbReference type="SAM" id="MobiDB-lite"/>
    </source>
</evidence>
<keyword evidence="4 11" id="KW-0812">Transmembrane</keyword>
<feature type="transmembrane region" description="Helical" evidence="11">
    <location>
        <begin position="100"/>
        <end position="120"/>
    </location>
</feature>
<feature type="transmembrane region" description="Helical" evidence="11">
    <location>
        <begin position="237"/>
        <end position="261"/>
    </location>
</feature>
<evidence type="ECO:0000256" key="7">
    <source>
        <dbReference type="ARBA" id="ARBA00023065"/>
    </source>
</evidence>
<evidence type="ECO:0000256" key="11">
    <source>
        <dbReference type="SAM" id="Phobius"/>
    </source>
</evidence>
<organism evidence="13 14">
    <name type="scientific">Talaromyces proteolyticus</name>
    <dbReference type="NCBI Taxonomy" id="1131652"/>
    <lineage>
        <taxon>Eukaryota</taxon>
        <taxon>Fungi</taxon>
        <taxon>Dikarya</taxon>
        <taxon>Ascomycota</taxon>
        <taxon>Pezizomycotina</taxon>
        <taxon>Eurotiomycetes</taxon>
        <taxon>Eurotiomycetidae</taxon>
        <taxon>Eurotiales</taxon>
        <taxon>Trichocomaceae</taxon>
        <taxon>Talaromyces</taxon>
        <taxon>Talaromyces sect. Bacilispori</taxon>
    </lineage>
</organism>
<feature type="transmembrane region" description="Helical" evidence="11">
    <location>
        <begin position="540"/>
        <end position="563"/>
    </location>
</feature>
<keyword evidence="14" id="KW-1185">Reference proteome</keyword>
<proteinExistence type="predicted"/>
<feature type="compositionally biased region" description="Polar residues" evidence="10">
    <location>
        <begin position="447"/>
        <end position="477"/>
    </location>
</feature>
<dbReference type="GeneID" id="70249189"/>
<evidence type="ECO:0000256" key="5">
    <source>
        <dbReference type="ARBA" id="ARBA00022989"/>
    </source>
</evidence>
<keyword evidence="2" id="KW-0813">Transport</keyword>
<evidence type="ECO:0000256" key="2">
    <source>
        <dbReference type="ARBA" id="ARBA00022448"/>
    </source>
</evidence>
<dbReference type="Gene3D" id="1.20.1530.20">
    <property type="match status" value="2"/>
</dbReference>
<evidence type="ECO:0000256" key="9">
    <source>
        <dbReference type="ARBA" id="ARBA00023201"/>
    </source>
</evidence>
<feature type="transmembrane region" description="Helical" evidence="11">
    <location>
        <begin position="195"/>
        <end position="216"/>
    </location>
</feature>
<evidence type="ECO:0000256" key="4">
    <source>
        <dbReference type="ARBA" id="ARBA00022692"/>
    </source>
</evidence>
<feature type="transmembrane region" description="Helical" evidence="11">
    <location>
        <begin position="41"/>
        <end position="59"/>
    </location>
</feature>
<keyword evidence="8 11" id="KW-0472">Membrane</keyword>
<dbReference type="GO" id="GO:0016020">
    <property type="term" value="C:membrane"/>
    <property type="evidence" value="ECO:0007669"/>
    <property type="project" value="UniProtKB-SubCell"/>
</dbReference>
<gene>
    <name evidence="13" type="ORF">BGW36DRAFT_403545</name>
</gene>
<dbReference type="InterPro" id="IPR006153">
    <property type="entry name" value="Cation/H_exchanger_TM"/>
</dbReference>
<reference evidence="13" key="1">
    <citation type="submission" date="2021-12" db="EMBL/GenBank/DDBJ databases">
        <title>Convergent genome expansion in fungi linked to evolution of root-endophyte symbiosis.</title>
        <authorList>
            <consortium name="DOE Joint Genome Institute"/>
            <person name="Ke Y.-H."/>
            <person name="Bonito G."/>
            <person name="Liao H.-L."/>
            <person name="Looney B."/>
            <person name="Rojas-Flechas A."/>
            <person name="Nash J."/>
            <person name="Hameed K."/>
            <person name="Schadt C."/>
            <person name="Martin F."/>
            <person name="Crous P.W."/>
            <person name="Miettinen O."/>
            <person name="Magnuson J.K."/>
            <person name="Labbe J."/>
            <person name="Jacobson D."/>
            <person name="Doktycz M.J."/>
            <person name="Veneault-Fourrey C."/>
            <person name="Kuo A."/>
            <person name="Mondo S."/>
            <person name="Calhoun S."/>
            <person name="Riley R."/>
            <person name="Ohm R."/>
            <person name="LaButti K."/>
            <person name="Andreopoulos B."/>
            <person name="Pangilinan J."/>
            <person name="Nolan M."/>
            <person name="Tritt A."/>
            <person name="Clum A."/>
            <person name="Lipzen A."/>
            <person name="Daum C."/>
            <person name="Barry K."/>
            <person name="Grigoriev I.V."/>
            <person name="Vilgalys R."/>
        </authorList>
    </citation>
    <scope>NUCLEOTIDE SEQUENCE</scope>
    <source>
        <strain evidence="13">PMI_201</strain>
    </source>
</reference>
<feature type="transmembrane region" description="Helical" evidence="11">
    <location>
        <begin position="163"/>
        <end position="183"/>
    </location>
</feature>
<dbReference type="GO" id="GO:0006814">
    <property type="term" value="P:sodium ion transport"/>
    <property type="evidence" value="ECO:0007669"/>
    <property type="project" value="UniProtKB-KW"/>
</dbReference>
<evidence type="ECO:0000256" key="8">
    <source>
        <dbReference type="ARBA" id="ARBA00023136"/>
    </source>
</evidence>
<dbReference type="Proteomes" id="UP001201262">
    <property type="component" value="Unassembled WGS sequence"/>
</dbReference>
<dbReference type="Pfam" id="PF00999">
    <property type="entry name" value="Na_H_Exchanger"/>
    <property type="match status" value="1"/>
</dbReference>
<dbReference type="RefSeq" id="XP_046076085.1">
    <property type="nucleotide sequence ID" value="XM_046218902.1"/>
</dbReference>
<evidence type="ECO:0000259" key="12">
    <source>
        <dbReference type="Pfam" id="PF00999"/>
    </source>
</evidence>
<evidence type="ECO:0000256" key="6">
    <source>
        <dbReference type="ARBA" id="ARBA00023053"/>
    </source>
</evidence>
<dbReference type="EMBL" id="JAJTJA010000002">
    <property type="protein sequence ID" value="KAH8703067.1"/>
    <property type="molecule type" value="Genomic_DNA"/>
</dbReference>
<comment type="subcellular location">
    <subcellularLocation>
        <location evidence="1">Membrane</location>
        <topology evidence="1">Multi-pass membrane protein</topology>
    </subcellularLocation>
</comment>
<name>A0AAD4Q1X3_9EURO</name>
<feature type="region of interest" description="Disordered" evidence="10">
    <location>
        <begin position="434"/>
        <end position="477"/>
    </location>
</feature>
<feature type="transmembrane region" description="Helical" evidence="11">
    <location>
        <begin position="387"/>
        <end position="408"/>
    </location>
</feature>
<feature type="transmembrane region" description="Helical" evidence="11">
    <location>
        <begin position="362"/>
        <end position="381"/>
    </location>
</feature>
<dbReference type="InterPro" id="IPR038770">
    <property type="entry name" value="Na+/solute_symporter_sf"/>
</dbReference>
<evidence type="ECO:0000313" key="13">
    <source>
        <dbReference type="EMBL" id="KAH8703067.1"/>
    </source>
</evidence>
<feature type="transmembrane region" description="Helical" evidence="11">
    <location>
        <begin position="132"/>
        <end position="151"/>
    </location>
</feature>
<protein>
    <submittedName>
        <fullName evidence="13">Sodium/hydrogen exchanger family-domain-containing protein</fullName>
    </submittedName>
</protein>
<comment type="caution">
    <text evidence="13">The sequence shown here is derived from an EMBL/GenBank/DDBJ whole genome shotgun (WGS) entry which is preliminary data.</text>
</comment>
<dbReference type="PANTHER" id="PTHR43562:SF3">
    <property type="entry name" value="SODIUM ION_PROTON EXCHANGER (EUROFUNG)"/>
    <property type="match status" value="1"/>
</dbReference>
<evidence type="ECO:0000256" key="1">
    <source>
        <dbReference type="ARBA" id="ARBA00004141"/>
    </source>
</evidence>
<keyword evidence="6" id="KW-0915">Sodium</keyword>
<dbReference type="GO" id="GO:0015297">
    <property type="term" value="F:antiporter activity"/>
    <property type="evidence" value="ECO:0007669"/>
    <property type="project" value="UniProtKB-KW"/>
</dbReference>
<evidence type="ECO:0000313" key="14">
    <source>
        <dbReference type="Proteomes" id="UP001201262"/>
    </source>
</evidence>
<dbReference type="GO" id="GO:1902600">
    <property type="term" value="P:proton transmembrane transport"/>
    <property type="evidence" value="ECO:0007669"/>
    <property type="project" value="InterPro"/>
</dbReference>
<dbReference type="PANTHER" id="PTHR43562">
    <property type="entry name" value="NAPA-TYPE SODIUM/HYDROGEN ANTIPORTER"/>
    <property type="match status" value="1"/>
</dbReference>
<keyword evidence="5 11" id="KW-1133">Transmembrane helix</keyword>
<evidence type="ECO:0000256" key="3">
    <source>
        <dbReference type="ARBA" id="ARBA00022449"/>
    </source>
</evidence>
<keyword evidence="9" id="KW-0739">Sodium transport</keyword>
<feature type="domain" description="Cation/H+ exchanger transmembrane" evidence="12">
    <location>
        <begin position="46"/>
        <end position="282"/>
    </location>
</feature>
<sequence>MAVPREAAAAFAYTEPQIVTVLNQAGFLLALNLVNACLDKFLYCGLVGQLLIGILWGTPGAKWLDQETETVIQQLGYLGLIMLVYEGGLSTSVKLLRRNLLVSVAVAVTGIGVPIGLSFALKKLGTTSSLQVFAAGMALSATSLGTTFTILSTTQLLATRLGTVTTSAAMLDDVVGLIMIQVISNLGENENSFKIVTVIRPIFVSIGFAIGIYLLWKFVLKTGLNRYLLSKNKVPEFLRTMPCAFIVQTAVLVGIVSAATYAGTSTFFAAYIAGIITSSFDELVGESKESVIKASGAARSTTGAVHNQARSPIEGNVHQQSASIYGEGSSSTCPPERQTSPSEVHTGEIVYKTYYKQPVNRILVPMFFASIGFAIPIAKMFQGSIVWRGLVYAIMMIFGKAVTGLWLVRFSQSQPLGAAGLKSIFYFIPFSTTQSSKNKKGDKPLPSGTQSSEIRQQGDTNTGTNDENAKASISNTDTHPASRIVSRPVVSIPTKPRSLYPPSILGLAMVARGEIGYLIASLAEGQGIFSAGPSGEASEIYLIVIWAISICTLVGPICVGIIVKRVRKLQRLREVSGGTDPLGAWGI</sequence>
<dbReference type="AlphaFoldDB" id="A0AAD4Q1X3"/>
<feature type="transmembrane region" description="Helical" evidence="11">
    <location>
        <begin position="71"/>
        <end position="88"/>
    </location>
</feature>
<accession>A0AAD4Q1X3</accession>
<keyword evidence="3" id="KW-0050">Antiport</keyword>